<organism evidence="1">
    <name type="scientific">viral metagenome</name>
    <dbReference type="NCBI Taxonomy" id="1070528"/>
    <lineage>
        <taxon>unclassified sequences</taxon>
        <taxon>metagenomes</taxon>
        <taxon>organismal metagenomes</taxon>
    </lineage>
</organism>
<accession>A0A6C0JNI7</accession>
<protein>
    <submittedName>
        <fullName evidence="1">Uncharacterized protein</fullName>
    </submittedName>
</protein>
<proteinExistence type="predicted"/>
<name>A0A6C0JNI7_9ZZZZ</name>
<dbReference type="AlphaFoldDB" id="A0A6C0JNI7"/>
<sequence length="149" mass="17467">MKFVFSIIVLFYLYHTTFGFKPKLTLKQNNLDLKKNNIDRNLYAKYLKDIRKTQKALVYLQKTTKYINKTEVNNYQTIDNTDTKLKQIIIDNKIYIDVENIKTINIIAEKGKLNIELDKKKPNNITDSIKELDLILNLLNIILALQGNS</sequence>
<dbReference type="EMBL" id="MN740684">
    <property type="protein sequence ID" value="QHU07292.1"/>
    <property type="molecule type" value="Genomic_DNA"/>
</dbReference>
<reference evidence="1" key="1">
    <citation type="journal article" date="2020" name="Nature">
        <title>Giant virus diversity and host interactions through global metagenomics.</title>
        <authorList>
            <person name="Schulz F."/>
            <person name="Roux S."/>
            <person name="Paez-Espino D."/>
            <person name="Jungbluth S."/>
            <person name="Walsh D.A."/>
            <person name="Denef V.J."/>
            <person name="McMahon K.D."/>
            <person name="Konstantinidis K.T."/>
            <person name="Eloe-Fadrosh E.A."/>
            <person name="Kyrpides N.C."/>
            <person name="Woyke T."/>
        </authorList>
    </citation>
    <scope>NUCLEOTIDE SEQUENCE</scope>
    <source>
        <strain evidence="1">GVMAG-S-1040241-154</strain>
    </source>
</reference>
<evidence type="ECO:0000313" key="1">
    <source>
        <dbReference type="EMBL" id="QHU07292.1"/>
    </source>
</evidence>